<evidence type="ECO:0000313" key="32">
    <source>
        <dbReference type="RefSeq" id="XP_019626363.1"/>
    </source>
</evidence>
<dbReference type="SUPFAM" id="SSF56645">
    <property type="entry name" value="Acyl-CoA dehydrogenase NM domain-like"/>
    <property type="match status" value="1"/>
</dbReference>
<evidence type="ECO:0000256" key="24">
    <source>
        <dbReference type="ARBA" id="ARBA00049192"/>
    </source>
</evidence>
<dbReference type="Gene3D" id="1.10.540.10">
    <property type="entry name" value="Acyl-CoA dehydrogenase/oxidase, N-terminal domain"/>
    <property type="match status" value="1"/>
</dbReference>
<dbReference type="InterPro" id="IPR013786">
    <property type="entry name" value="AcylCoA_DH/ox_N"/>
</dbReference>
<dbReference type="Pfam" id="PF02771">
    <property type="entry name" value="Acyl-CoA_dh_N"/>
    <property type="match status" value="1"/>
</dbReference>
<name>A0A6P4YPQ6_BRABE</name>
<keyword evidence="31" id="KW-1185">Reference proteome</keyword>
<dbReference type="OrthoDB" id="10262177at2759"/>
<dbReference type="InterPro" id="IPR006089">
    <property type="entry name" value="Acyl-CoA_DH_CS"/>
</dbReference>
<dbReference type="GO" id="GO:0003853">
    <property type="term" value="F:short-chain 2-methyl fatty acyl-CoA dehydrogenase activity"/>
    <property type="evidence" value="ECO:0007669"/>
    <property type="project" value="UniProtKB-EC"/>
</dbReference>
<dbReference type="RefSeq" id="XP_019626363.1">
    <property type="nucleotide sequence ID" value="XM_019770804.1"/>
</dbReference>
<dbReference type="Gene3D" id="2.40.110.10">
    <property type="entry name" value="Butyryl-CoA Dehydrogenase, subunit A, domain 2"/>
    <property type="match status" value="1"/>
</dbReference>
<keyword evidence="13" id="KW-0443">Lipid metabolism</keyword>
<evidence type="ECO:0000256" key="10">
    <source>
        <dbReference type="ARBA" id="ARBA00022946"/>
    </source>
</evidence>
<evidence type="ECO:0000256" key="6">
    <source>
        <dbReference type="ARBA" id="ARBA00022553"/>
    </source>
</evidence>
<comment type="catalytic activity">
    <reaction evidence="26">
        <text>2-methylpropanoyl-CoA + oxidized [electron-transfer flavoprotein] + H(+) = 2-methylpropenoyl-CoA + reduced [electron-transfer flavoprotein]</text>
        <dbReference type="Rhea" id="RHEA:44180"/>
        <dbReference type="Rhea" id="RHEA-COMP:10685"/>
        <dbReference type="Rhea" id="RHEA-COMP:10686"/>
        <dbReference type="ChEBI" id="CHEBI:15378"/>
        <dbReference type="ChEBI" id="CHEBI:57338"/>
        <dbReference type="ChEBI" id="CHEBI:57692"/>
        <dbReference type="ChEBI" id="CHEBI:58307"/>
        <dbReference type="ChEBI" id="CHEBI:62500"/>
    </reaction>
    <physiologicalReaction direction="left-to-right" evidence="26">
        <dbReference type="Rhea" id="RHEA:44181"/>
    </physiologicalReaction>
</comment>
<dbReference type="FunFam" id="1.20.140.10:FF:000002">
    <property type="entry name" value="Acyl-CoA dehydrogenase short/branched chain"/>
    <property type="match status" value="1"/>
</dbReference>
<dbReference type="PANTHER" id="PTHR43884:SF1">
    <property type="entry name" value="SHORT_BRANCHED CHAIN SPECIFIC ACYL-COA DEHYDROGENASE, MITOCHONDRIAL"/>
    <property type="match status" value="1"/>
</dbReference>
<dbReference type="InterPro" id="IPR037069">
    <property type="entry name" value="AcylCoA_DH/ox_N_sf"/>
</dbReference>
<dbReference type="FunFam" id="1.10.540.10:FF:000012">
    <property type="entry name" value="Acyl-CoA dehydrogenase short/branched chain"/>
    <property type="match status" value="1"/>
</dbReference>
<keyword evidence="11" id="KW-0007">Acetylation</keyword>
<keyword evidence="6" id="KW-0597">Phosphoprotein</keyword>
<dbReference type="PANTHER" id="PTHR43884">
    <property type="entry name" value="ACYL-COA DEHYDROGENASE"/>
    <property type="match status" value="1"/>
</dbReference>
<evidence type="ECO:0000256" key="9">
    <source>
        <dbReference type="ARBA" id="ARBA00022832"/>
    </source>
</evidence>
<comment type="subunit">
    <text evidence="5">Homotetramer.</text>
</comment>
<evidence type="ECO:0000256" key="20">
    <source>
        <dbReference type="ARBA" id="ARBA00048235"/>
    </source>
</evidence>
<accession>A0A6P4YPQ6</accession>
<dbReference type="PROSITE" id="PS00072">
    <property type="entry name" value="ACYL_COA_DH_1"/>
    <property type="match status" value="1"/>
</dbReference>
<dbReference type="GO" id="GO:0046395">
    <property type="term" value="P:carboxylic acid catabolic process"/>
    <property type="evidence" value="ECO:0007669"/>
    <property type="project" value="UniProtKB-ARBA"/>
</dbReference>
<dbReference type="InterPro" id="IPR009100">
    <property type="entry name" value="AcylCoA_DH/oxidase_NM_dom_sf"/>
</dbReference>
<keyword evidence="8 27" id="KW-0274">FAD</keyword>
<reference evidence="32" key="1">
    <citation type="submission" date="2025-08" db="UniProtKB">
        <authorList>
            <consortium name="RefSeq"/>
        </authorList>
    </citation>
    <scope>IDENTIFICATION</scope>
    <source>
        <tissue evidence="32">Gonad</tissue>
    </source>
</reference>
<evidence type="ECO:0000256" key="27">
    <source>
        <dbReference type="RuleBase" id="RU362125"/>
    </source>
</evidence>
<feature type="domain" description="Acyl-CoA dehydrogenase/oxidase C-terminal" evidence="28">
    <location>
        <begin position="270"/>
        <end position="417"/>
    </location>
</feature>
<comment type="catalytic activity">
    <reaction evidence="24">
        <text>hexanoyl-CoA + oxidized [electron-transfer flavoprotein] + H(+) = (2E)-hexenoyl-CoA + reduced [electron-transfer flavoprotein]</text>
        <dbReference type="Rhea" id="RHEA:43464"/>
        <dbReference type="Rhea" id="RHEA-COMP:10685"/>
        <dbReference type="Rhea" id="RHEA-COMP:10686"/>
        <dbReference type="ChEBI" id="CHEBI:15378"/>
        <dbReference type="ChEBI" id="CHEBI:57692"/>
        <dbReference type="ChEBI" id="CHEBI:58307"/>
        <dbReference type="ChEBI" id="CHEBI:62077"/>
        <dbReference type="ChEBI" id="CHEBI:62620"/>
    </reaction>
    <physiologicalReaction direction="left-to-right" evidence="24">
        <dbReference type="Rhea" id="RHEA:43465"/>
    </physiologicalReaction>
</comment>
<evidence type="ECO:0000256" key="14">
    <source>
        <dbReference type="ARBA" id="ARBA00023128"/>
    </source>
</evidence>
<evidence type="ECO:0000256" key="1">
    <source>
        <dbReference type="ARBA" id="ARBA00001974"/>
    </source>
</evidence>
<comment type="catalytic activity">
    <reaction evidence="21">
        <text>valproyl-CoA + oxidized [electron-transfer flavoprotein] + H(+) = (2E)-2-propylpent-2-enoyl-CoA + reduced [electron-transfer flavoprotein]</text>
        <dbReference type="Rhea" id="RHEA:65344"/>
        <dbReference type="Rhea" id="RHEA-COMP:10685"/>
        <dbReference type="Rhea" id="RHEA-COMP:10686"/>
        <dbReference type="ChEBI" id="CHEBI:15378"/>
        <dbReference type="ChEBI" id="CHEBI:57692"/>
        <dbReference type="ChEBI" id="CHEBI:58307"/>
        <dbReference type="ChEBI" id="CHEBI:156457"/>
        <dbReference type="ChEBI" id="CHEBI:156458"/>
    </reaction>
    <physiologicalReaction direction="left-to-right" evidence="21">
        <dbReference type="Rhea" id="RHEA:65345"/>
    </physiologicalReaction>
</comment>
<gene>
    <name evidence="32" type="primary">LOC109471473</name>
</gene>
<evidence type="ECO:0000256" key="12">
    <source>
        <dbReference type="ARBA" id="ARBA00023002"/>
    </source>
</evidence>
<evidence type="ECO:0000256" key="18">
    <source>
        <dbReference type="ARBA" id="ARBA00041537"/>
    </source>
</evidence>
<dbReference type="InterPro" id="IPR046373">
    <property type="entry name" value="Acyl-CoA_Oxase/DH_mid-dom_sf"/>
</dbReference>
<dbReference type="FunFam" id="2.40.110.10:FF:000001">
    <property type="entry name" value="Acyl-CoA dehydrogenase, mitochondrial"/>
    <property type="match status" value="1"/>
</dbReference>
<feature type="domain" description="Acyl-CoA oxidase/dehydrogenase middle" evidence="29">
    <location>
        <begin position="163"/>
        <end position="258"/>
    </location>
</feature>
<evidence type="ECO:0000256" key="4">
    <source>
        <dbReference type="ARBA" id="ARBA00009347"/>
    </source>
</evidence>
<evidence type="ECO:0000256" key="26">
    <source>
        <dbReference type="ARBA" id="ARBA00051903"/>
    </source>
</evidence>
<comment type="pathway">
    <text evidence="3">Lipid metabolism; mitochondrial fatty acid beta-oxidation.</text>
</comment>
<dbReference type="InterPro" id="IPR036250">
    <property type="entry name" value="AcylCo_DH-like_C"/>
</dbReference>
<dbReference type="InterPro" id="IPR006091">
    <property type="entry name" value="Acyl-CoA_Oxase/DH_mid-dom"/>
</dbReference>
<dbReference type="KEGG" id="bbel:109471473"/>
<dbReference type="Pfam" id="PF00441">
    <property type="entry name" value="Acyl-CoA_dh_1"/>
    <property type="match status" value="1"/>
</dbReference>
<evidence type="ECO:0000256" key="7">
    <source>
        <dbReference type="ARBA" id="ARBA00022630"/>
    </source>
</evidence>
<dbReference type="Pfam" id="PF02770">
    <property type="entry name" value="Acyl-CoA_dh_M"/>
    <property type="match status" value="1"/>
</dbReference>
<evidence type="ECO:0000259" key="30">
    <source>
        <dbReference type="Pfam" id="PF02771"/>
    </source>
</evidence>
<evidence type="ECO:0000256" key="3">
    <source>
        <dbReference type="ARBA" id="ARBA00005198"/>
    </source>
</evidence>
<evidence type="ECO:0000256" key="21">
    <source>
        <dbReference type="ARBA" id="ARBA00048307"/>
    </source>
</evidence>
<evidence type="ECO:0000256" key="23">
    <source>
        <dbReference type="ARBA" id="ARBA00049096"/>
    </source>
</evidence>
<evidence type="ECO:0000259" key="28">
    <source>
        <dbReference type="Pfam" id="PF00441"/>
    </source>
</evidence>
<comment type="similarity">
    <text evidence="4 27">Belongs to the acyl-CoA dehydrogenase family.</text>
</comment>
<dbReference type="CDD" id="cd01158">
    <property type="entry name" value="SCAD_SBCAD"/>
    <property type="match status" value="1"/>
</dbReference>
<comment type="catalytic activity">
    <reaction evidence="22">
        <text>(2R)-2-methylbutanoyl-CoA + oxidized [electron-transfer flavoprotein] + H(+) = ethylacryloyl-CoA + reduced [electron-transfer flavoprotein]</text>
        <dbReference type="Rhea" id="RHEA:65296"/>
        <dbReference type="Rhea" id="RHEA-COMP:10685"/>
        <dbReference type="Rhea" id="RHEA-COMP:10686"/>
        <dbReference type="ChEBI" id="CHEBI:15378"/>
        <dbReference type="ChEBI" id="CHEBI:57692"/>
        <dbReference type="ChEBI" id="CHEBI:58307"/>
        <dbReference type="ChEBI" id="CHEBI:156439"/>
        <dbReference type="ChEBI" id="CHEBI:156440"/>
    </reaction>
    <physiologicalReaction direction="left-to-right" evidence="22">
        <dbReference type="Rhea" id="RHEA:65297"/>
    </physiologicalReaction>
</comment>
<dbReference type="AlphaFoldDB" id="A0A6P4YPQ6"/>
<evidence type="ECO:0000256" key="15">
    <source>
        <dbReference type="ARBA" id="ARBA00037895"/>
    </source>
</evidence>
<dbReference type="GO" id="GO:0050660">
    <property type="term" value="F:flavin adenine dinucleotide binding"/>
    <property type="evidence" value="ECO:0007669"/>
    <property type="project" value="InterPro"/>
</dbReference>
<dbReference type="InterPro" id="IPR009075">
    <property type="entry name" value="AcylCo_DH/oxidase_C"/>
</dbReference>
<evidence type="ECO:0000256" key="16">
    <source>
        <dbReference type="ARBA" id="ARBA00039036"/>
    </source>
</evidence>
<evidence type="ECO:0000256" key="17">
    <source>
        <dbReference type="ARBA" id="ARBA00039850"/>
    </source>
</evidence>
<keyword evidence="7 27" id="KW-0285">Flavoprotein</keyword>
<proteinExistence type="inferred from homology"/>
<dbReference type="GO" id="GO:0006631">
    <property type="term" value="P:fatty acid metabolic process"/>
    <property type="evidence" value="ECO:0007669"/>
    <property type="project" value="UniProtKB-KW"/>
</dbReference>
<organism evidence="31 32">
    <name type="scientific">Branchiostoma belcheri</name>
    <name type="common">Amphioxus</name>
    <dbReference type="NCBI Taxonomy" id="7741"/>
    <lineage>
        <taxon>Eukaryota</taxon>
        <taxon>Metazoa</taxon>
        <taxon>Chordata</taxon>
        <taxon>Cephalochordata</taxon>
        <taxon>Leptocardii</taxon>
        <taxon>Amphioxiformes</taxon>
        <taxon>Branchiostomatidae</taxon>
        <taxon>Branchiostoma</taxon>
    </lineage>
</organism>
<evidence type="ECO:0000313" key="31">
    <source>
        <dbReference type="Proteomes" id="UP000515135"/>
    </source>
</evidence>
<comment type="pathway">
    <text evidence="15">Amino-acid degradation; L-isoleucine degradation.</text>
</comment>
<dbReference type="Gene3D" id="1.20.140.10">
    <property type="entry name" value="Butyryl-CoA Dehydrogenase, subunit A, domain 3"/>
    <property type="match status" value="1"/>
</dbReference>
<dbReference type="Proteomes" id="UP000515135">
    <property type="component" value="Unplaced"/>
</dbReference>
<comment type="catalytic activity">
    <reaction evidence="20">
        <text>2-methylbutanoyl-CoA + oxidized [electron-transfer flavoprotein] + H(+) = (2E)-2-methylbut-2-enoyl-CoA + reduced [electron-transfer flavoprotein]</text>
        <dbReference type="Rhea" id="RHEA:43780"/>
        <dbReference type="Rhea" id="RHEA-COMP:10685"/>
        <dbReference type="Rhea" id="RHEA-COMP:10686"/>
        <dbReference type="ChEBI" id="CHEBI:15378"/>
        <dbReference type="ChEBI" id="CHEBI:57336"/>
        <dbReference type="ChEBI" id="CHEBI:57337"/>
        <dbReference type="ChEBI" id="CHEBI:57692"/>
        <dbReference type="ChEBI" id="CHEBI:58307"/>
        <dbReference type="EC" id="1.3.8.5"/>
    </reaction>
    <physiologicalReaction direction="left-to-right" evidence="20">
        <dbReference type="Rhea" id="RHEA:43781"/>
    </physiologicalReaction>
</comment>
<keyword evidence="12 27" id="KW-0560">Oxidoreductase</keyword>
<dbReference type="SUPFAM" id="SSF47203">
    <property type="entry name" value="Acyl-CoA dehydrogenase C-terminal domain-like"/>
    <property type="match status" value="1"/>
</dbReference>
<protein>
    <recommendedName>
        <fullName evidence="17">Short/branched chain specific acyl-CoA dehydrogenase, mitochondrial</fullName>
        <ecNumber evidence="16">1.3.8.5</ecNumber>
    </recommendedName>
    <alternativeName>
        <fullName evidence="19">2-methyl branched chain acyl-CoA dehydrogenase</fullName>
    </alternativeName>
    <alternativeName>
        <fullName evidence="18">2-methylbutyryl-coenzyme A dehydrogenase</fullName>
    </alternativeName>
</protein>
<comment type="catalytic activity">
    <reaction evidence="25">
        <text>(2S)-2-methylbutanoyl-CoA + oxidized [electron-transfer flavoprotein] + H(+) = (2E)-2-methylbut-2-enoyl-CoA + reduced [electron-transfer flavoprotein]</text>
        <dbReference type="Rhea" id="RHEA:48256"/>
        <dbReference type="Rhea" id="RHEA-COMP:10685"/>
        <dbReference type="Rhea" id="RHEA-COMP:10686"/>
        <dbReference type="ChEBI" id="CHEBI:15378"/>
        <dbReference type="ChEBI" id="CHEBI:57337"/>
        <dbReference type="ChEBI" id="CHEBI:57692"/>
        <dbReference type="ChEBI" id="CHEBI:58307"/>
        <dbReference type="ChEBI" id="CHEBI:88166"/>
    </reaction>
    <physiologicalReaction direction="left-to-right" evidence="25">
        <dbReference type="Rhea" id="RHEA:48257"/>
    </physiologicalReaction>
</comment>
<evidence type="ECO:0000256" key="13">
    <source>
        <dbReference type="ARBA" id="ARBA00023098"/>
    </source>
</evidence>
<feature type="domain" description="Acyl-CoA dehydrogenase/oxidase N-terminal" evidence="30">
    <location>
        <begin position="48"/>
        <end position="158"/>
    </location>
</feature>
<evidence type="ECO:0000259" key="29">
    <source>
        <dbReference type="Pfam" id="PF02770"/>
    </source>
</evidence>
<evidence type="ECO:0000256" key="8">
    <source>
        <dbReference type="ARBA" id="ARBA00022827"/>
    </source>
</evidence>
<evidence type="ECO:0000256" key="25">
    <source>
        <dbReference type="ARBA" id="ARBA00049552"/>
    </source>
</evidence>
<evidence type="ECO:0000256" key="2">
    <source>
        <dbReference type="ARBA" id="ARBA00004305"/>
    </source>
</evidence>
<comment type="catalytic activity">
    <reaction evidence="23">
        <text>butanoyl-CoA + oxidized [electron-transfer flavoprotein] + H(+) = (2E)-butenoyl-CoA + reduced [electron-transfer flavoprotein]</text>
        <dbReference type="Rhea" id="RHEA:24004"/>
        <dbReference type="Rhea" id="RHEA-COMP:10685"/>
        <dbReference type="Rhea" id="RHEA-COMP:10686"/>
        <dbReference type="ChEBI" id="CHEBI:15378"/>
        <dbReference type="ChEBI" id="CHEBI:57332"/>
        <dbReference type="ChEBI" id="CHEBI:57371"/>
        <dbReference type="ChEBI" id="CHEBI:57692"/>
        <dbReference type="ChEBI" id="CHEBI:58307"/>
    </reaction>
    <physiologicalReaction direction="left-to-right" evidence="23">
        <dbReference type="Rhea" id="RHEA:24005"/>
    </physiologicalReaction>
</comment>
<sequence length="424" mass="46643">MAALRVIQKLARTVPARCVSAGRMSSQTSTVSAGHPVSEVVMPLTVLSEDEQMMRDSVAKFAKEKIGPLVREMDRNSKMDDSVLQGLFENGLMGVEVEAEYGGTDSTFFSSCLVVEELARVDPAVAVLVDIQNTLIVTSLRLHGNEEQKQKYLPRLATDTVGSFCLSEAESGSDAFALKTRADKKGDYWVINGSKMWISNSEQAGLFLVFANADSSQGYKGISTFLVDRDTPGLTIDKHEDKLGIRASSTCPVHFEDVKIPESHLLGTVGHGYKYAIGLLNEGRIGIAAQMLGLAQGCFDHAVPYTMERKQFGQSIFDFQSMQHQISEIATEIEAARLLVYNAARLREAGQPFIKQAAMAKFYAAEVAAKTTAKSIEWLGGVGFTKDYPVEKFYRDCKIGAIYEGTNNIQLSTIARYLKQEWQQ</sequence>
<evidence type="ECO:0000256" key="5">
    <source>
        <dbReference type="ARBA" id="ARBA00011881"/>
    </source>
</evidence>
<comment type="cofactor">
    <cofactor evidence="1 27">
        <name>FAD</name>
        <dbReference type="ChEBI" id="CHEBI:57692"/>
    </cofactor>
</comment>
<dbReference type="PIRSF" id="PIRSF016578">
    <property type="entry name" value="HsaA"/>
    <property type="match status" value="1"/>
</dbReference>
<evidence type="ECO:0000256" key="11">
    <source>
        <dbReference type="ARBA" id="ARBA00022990"/>
    </source>
</evidence>
<evidence type="ECO:0000256" key="19">
    <source>
        <dbReference type="ARBA" id="ARBA00042821"/>
    </source>
</evidence>
<dbReference type="GO" id="GO:0005759">
    <property type="term" value="C:mitochondrial matrix"/>
    <property type="evidence" value="ECO:0007669"/>
    <property type="project" value="UniProtKB-SubCell"/>
</dbReference>
<dbReference type="GeneID" id="109471473"/>
<keyword evidence="10" id="KW-0809">Transit peptide</keyword>
<comment type="subcellular location">
    <subcellularLocation>
        <location evidence="2">Mitochondrion matrix</location>
    </subcellularLocation>
</comment>
<dbReference type="PROSITE" id="PS00073">
    <property type="entry name" value="ACYL_COA_DH_2"/>
    <property type="match status" value="1"/>
</dbReference>
<keyword evidence="9" id="KW-0276">Fatty acid metabolism</keyword>
<keyword evidence="14" id="KW-0496">Mitochondrion</keyword>
<dbReference type="EC" id="1.3.8.5" evidence="16"/>
<evidence type="ECO:0000256" key="22">
    <source>
        <dbReference type="ARBA" id="ARBA00048592"/>
    </source>
</evidence>